<protein>
    <submittedName>
        <fullName evidence="1">Uncharacterized protein</fullName>
    </submittedName>
</protein>
<evidence type="ECO:0000313" key="2">
    <source>
        <dbReference type="Proteomes" id="UP000489600"/>
    </source>
</evidence>
<gene>
    <name evidence="1" type="ORF">ANE_LOCUS15238</name>
</gene>
<proteinExistence type="predicted"/>
<dbReference type="Proteomes" id="UP000489600">
    <property type="component" value="Unassembled WGS sequence"/>
</dbReference>
<dbReference type="AlphaFoldDB" id="A0A565BTQ4"/>
<keyword evidence="2" id="KW-1185">Reference proteome</keyword>
<reference evidence="1" key="1">
    <citation type="submission" date="2019-07" db="EMBL/GenBank/DDBJ databases">
        <authorList>
            <person name="Dittberner H."/>
        </authorList>
    </citation>
    <scope>NUCLEOTIDE SEQUENCE [LARGE SCALE GENOMIC DNA]</scope>
</reference>
<sequence length="158" mass="18176">METSIQLVTKLRNAFNAVKYIIRHDGSRADTSRDIHEYVVDFFRDMLVTVRGQFCPELPDFLIDIQLQHCNEAHKVILAAPVTKKIVKSSLDHMLSSKAHGPDGMTAEFIKASWTESELIQIKSKFDLSPQALPIRYLDLPLCQNAYLLEIATHYWFR</sequence>
<organism evidence="1 2">
    <name type="scientific">Arabis nemorensis</name>
    <dbReference type="NCBI Taxonomy" id="586526"/>
    <lineage>
        <taxon>Eukaryota</taxon>
        <taxon>Viridiplantae</taxon>
        <taxon>Streptophyta</taxon>
        <taxon>Embryophyta</taxon>
        <taxon>Tracheophyta</taxon>
        <taxon>Spermatophyta</taxon>
        <taxon>Magnoliopsida</taxon>
        <taxon>eudicotyledons</taxon>
        <taxon>Gunneridae</taxon>
        <taxon>Pentapetalae</taxon>
        <taxon>rosids</taxon>
        <taxon>malvids</taxon>
        <taxon>Brassicales</taxon>
        <taxon>Brassicaceae</taxon>
        <taxon>Arabideae</taxon>
        <taxon>Arabis</taxon>
    </lineage>
</organism>
<evidence type="ECO:0000313" key="1">
    <source>
        <dbReference type="EMBL" id="VVB04794.1"/>
    </source>
</evidence>
<comment type="caution">
    <text evidence="1">The sequence shown here is derived from an EMBL/GenBank/DDBJ whole genome shotgun (WGS) entry which is preliminary data.</text>
</comment>
<dbReference type="EMBL" id="CABITT030000005">
    <property type="protein sequence ID" value="VVB04794.1"/>
    <property type="molecule type" value="Genomic_DNA"/>
</dbReference>
<accession>A0A565BTQ4</accession>
<name>A0A565BTQ4_9BRAS</name>